<keyword evidence="2" id="KW-0809">Transit peptide</keyword>
<comment type="caution">
    <text evidence="6">The sequence shown here is derived from an EMBL/GenBank/DDBJ whole genome shotgun (WGS) entry which is preliminary data.</text>
</comment>
<dbReference type="InterPro" id="IPR050361">
    <property type="entry name" value="MPP/UQCRC_Complex"/>
</dbReference>
<dbReference type="AlphaFoldDB" id="A0AAN8XCE7"/>
<dbReference type="FunFam" id="3.30.830.10:FF:000021">
    <property type="entry name" value="Cytochrome b-c1 complex subunit 2"/>
    <property type="match status" value="1"/>
</dbReference>
<accession>A0AAN8XCE7</accession>
<keyword evidence="3" id="KW-0496">Mitochondrion</keyword>
<dbReference type="Gene3D" id="3.30.830.10">
    <property type="entry name" value="Metalloenzyme, LuxS/M16 peptidase-like"/>
    <property type="match status" value="2"/>
</dbReference>
<dbReference type="InterPro" id="IPR007863">
    <property type="entry name" value="Peptidase_M16_C"/>
</dbReference>
<dbReference type="GO" id="GO:0016020">
    <property type="term" value="C:membrane"/>
    <property type="evidence" value="ECO:0007669"/>
    <property type="project" value="UniProtKB-ARBA"/>
</dbReference>
<dbReference type="SUPFAM" id="SSF63411">
    <property type="entry name" value="LuxS/MPP-like metallohydrolase"/>
    <property type="match status" value="2"/>
</dbReference>
<evidence type="ECO:0000259" key="5">
    <source>
        <dbReference type="Pfam" id="PF05193"/>
    </source>
</evidence>
<keyword evidence="7" id="KW-1185">Reference proteome</keyword>
<dbReference type="Proteomes" id="UP001381693">
    <property type="component" value="Unassembled WGS sequence"/>
</dbReference>
<proteinExistence type="predicted"/>
<dbReference type="PANTHER" id="PTHR11851:SF226">
    <property type="entry name" value="CYTOCHROME B-C1 COMPLEX SUBUNIT 2, MITOCHONDRIAL"/>
    <property type="match status" value="1"/>
</dbReference>
<evidence type="ECO:0000313" key="7">
    <source>
        <dbReference type="Proteomes" id="UP001381693"/>
    </source>
</evidence>
<evidence type="ECO:0000256" key="1">
    <source>
        <dbReference type="ARBA" id="ARBA00004173"/>
    </source>
</evidence>
<feature type="domain" description="Peptidase M16 N-terminal" evidence="4">
    <location>
        <begin position="48"/>
        <end position="191"/>
    </location>
</feature>
<evidence type="ECO:0000256" key="2">
    <source>
        <dbReference type="ARBA" id="ARBA00022946"/>
    </source>
</evidence>
<dbReference type="Pfam" id="PF00675">
    <property type="entry name" value="Peptidase_M16"/>
    <property type="match status" value="1"/>
</dbReference>
<dbReference type="EMBL" id="JAXCGZ010004344">
    <property type="protein sequence ID" value="KAK7081915.1"/>
    <property type="molecule type" value="Genomic_DNA"/>
</dbReference>
<dbReference type="FunFam" id="3.30.830.10:FF:000039">
    <property type="entry name" value="Ubiquinol-cytochrome c reductase core subunit 2"/>
    <property type="match status" value="1"/>
</dbReference>
<dbReference type="GO" id="GO:0046872">
    <property type="term" value="F:metal ion binding"/>
    <property type="evidence" value="ECO:0007669"/>
    <property type="project" value="InterPro"/>
</dbReference>
<dbReference type="Pfam" id="PF05193">
    <property type="entry name" value="Peptidase_M16_C"/>
    <property type="match status" value="1"/>
</dbReference>
<feature type="domain" description="Peptidase M16 C-terminal" evidence="5">
    <location>
        <begin position="201"/>
        <end position="369"/>
    </location>
</feature>
<reference evidence="6 7" key="1">
    <citation type="submission" date="2023-11" db="EMBL/GenBank/DDBJ databases">
        <title>Halocaridina rubra genome assembly.</title>
        <authorList>
            <person name="Smith C."/>
        </authorList>
    </citation>
    <scope>NUCLEOTIDE SEQUENCE [LARGE SCALE GENOMIC DNA]</scope>
    <source>
        <strain evidence="6">EP-1</strain>
        <tissue evidence="6">Whole</tissue>
    </source>
</reference>
<dbReference type="GO" id="GO:0005739">
    <property type="term" value="C:mitochondrion"/>
    <property type="evidence" value="ECO:0007669"/>
    <property type="project" value="UniProtKB-SubCell"/>
</dbReference>
<name>A0AAN8XCE7_HALRR</name>
<sequence length="445" mass="44810">MASNALKPSLLRSVAKRGYAAQASTQQSSFSLPSHEPKVTALPSGAVVASLETNAPVSRLAILFKAGSRYEQAKNLGASHTLRACVGLGTKNKSAFNITRTVQQAGGALSCESGREHIHYGMDIIRDSVDTGLDILGEVSLHPGLKTWELGDNLRRIKDELATVDPSTLAIDLLHKASYRNSGLGNSLFVPNHHLGKLAPELLGDFHASTHTASRMAIVGLGVDHGTLVSFANGLGLSSASGASTAATVSGGEIRHETGAPVTVVAVAGPGASIGTNDAAALAVAQHILGVGPGTKRGSAASNILAGSVAASGGLGSASALNVNYSDGGLFGYFVIADSASVGKVVSSVHSAVKGLKVSDADVARAKNQVKAAILMATESSAAAIEDMGLQALLTGAYRTPTAAAAAVDSVTAGTVNAALSKALGGKLSMSAVGSMASVPYLDQM</sequence>
<comment type="subcellular location">
    <subcellularLocation>
        <location evidence="1">Mitochondrion</location>
    </subcellularLocation>
</comment>
<dbReference type="InterPro" id="IPR011765">
    <property type="entry name" value="Pept_M16_N"/>
</dbReference>
<protein>
    <submittedName>
        <fullName evidence="6">Cytochrome b-c1 complex subunit 2, mitochondrial</fullName>
    </submittedName>
</protein>
<evidence type="ECO:0000259" key="4">
    <source>
        <dbReference type="Pfam" id="PF00675"/>
    </source>
</evidence>
<evidence type="ECO:0000256" key="3">
    <source>
        <dbReference type="ARBA" id="ARBA00023128"/>
    </source>
</evidence>
<gene>
    <name evidence="6" type="primary">UQCRC2</name>
    <name evidence="6" type="ORF">SK128_021178</name>
</gene>
<dbReference type="InterPro" id="IPR011249">
    <property type="entry name" value="Metalloenz_LuxS/M16"/>
</dbReference>
<evidence type="ECO:0000313" key="6">
    <source>
        <dbReference type="EMBL" id="KAK7081915.1"/>
    </source>
</evidence>
<organism evidence="6 7">
    <name type="scientific">Halocaridina rubra</name>
    <name type="common">Hawaiian red shrimp</name>
    <dbReference type="NCBI Taxonomy" id="373956"/>
    <lineage>
        <taxon>Eukaryota</taxon>
        <taxon>Metazoa</taxon>
        <taxon>Ecdysozoa</taxon>
        <taxon>Arthropoda</taxon>
        <taxon>Crustacea</taxon>
        <taxon>Multicrustacea</taxon>
        <taxon>Malacostraca</taxon>
        <taxon>Eumalacostraca</taxon>
        <taxon>Eucarida</taxon>
        <taxon>Decapoda</taxon>
        <taxon>Pleocyemata</taxon>
        <taxon>Caridea</taxon>
        <taxon>Atyoidea</taxon>
        <taxon>Atyidae</taxon>
        <taxon>Halocaridina</taxon>
    </lineage>
</organism>
<dbReference type="PANTHER" id="PTHR11851">
    <property type="entry name" value="METALLOPROTEASE"/>
    <property type="match status" value="1"/>
</dbReference>